<dbReference type="Proteomes" id="UP000503004">
    <property type="component" value="Chromosome"/>
</dbReference>
<evidence type="ECO:0008006" key="3">
    <source>
        <dbReference type="Google" id="ProtNLM"/>
    </source>
</evidence>
<dbReference type="AlphaFoldDB" id="A0A858Q9I5"/>
<dbReference type="KEGG" id="metu:GNH96_11185"/>
<dbReference type="Gene3D" id="2.60.40.1120">
    <property type="entry name" value="Carboxypeptidase-like, regulatory domain"/>
    <property type="match status" value="1"/>
</dbReference>
<dbReference type="Pfam" id="PF13620">
    <property type="entry name" value="CarboxypepD_reg"/>
    <property type="match status" value="1"/>
</dbReference>
<sequence length="757" mass="82601">MSWANFENGPGGVSLPYQGPDLGGMPMSTEQSKLRTVCLAAAAFIAALAMQSSGAGQSDPVEPWSLGESVDVAPGELHISQRTDQMIDGEVRIAASANGPVTISFASTRDFSGTTEIAIVLHPGGKRLFGELDAEGDILRVEVIAGNGAVTAVSDEEKRLLRSFLRTLGKSFGDTGRAAFARLVEFAIAKAPEGVPLSLHFRKVPVEPMQAAPGLCVELGVTLSYLLGEVPTTLIEQGLMEVWLMDHGWTYDRGRREICGLGYTRLCGTIGRPYRGRPGYVSILPLLDAATAHDRRRRTRMHGGNMPVGHIRLYPGNPPDAFCVGRCGPGCFGSFGDYLGNSDYTVTAECYAHDACIGEVGYDTLIPTTGTDDACTDEFINAAWGYLNGTACNDAPADDVMGWWVVANEFMYLSPDADGGGRALQVWRDGRPQTVGRYFVNGRRVLERYLAIRREETAGTTFYSGQIRTGRRVWVSGLQTSDNAAAQAFDGWRTRIHGRVYDSKSHKPVARVSVVLRGGRYDPGERSTSTDATGRFVFDQVHPYETYIVALSKRGYDDQAQEASVSLFDAGESYYLVKRSAVEASFGGTDRWKYRGTTFELFQSGRLTGQGARILKESTSSPPAPFRSVVATFDRVEGDTLKFDYEIRLSAANRSNAWETVEGKCFVVYGMTVNHYRLQYFSVDAAGQIQSYNLSSDTGVFSVSVPVFAADPFGHDQILTPLYATVVYTVSWSMSCDGAMTSDSETWSLQALDWTTW</sequence>
<gene>
    <name evidence="1" type="ORF">GNH96_11185</name>
</gene>
<organism evidence="1 2">
    <name type="scientific">Methylococcus geothermalis</name>
    <dbReference type="NCBI Taxonomy" id="2681310"/>
    <lineage>
        <taxon>Bacteria</taxon>
        <taxon>Pseudomonadati</taxon>
        <taxon>Pseudomonadota</taxon>
        <taxon>Gammaproteobacteria</taxon>
        <taxon>Methylococcales</taxon>
        <taxon>Methylococcaceae</taxon>
        <taxon>Methylococcus</taxon>
    </lineage>
</organism>
<protein>
    <recommendedName>
        <fullName evidence="3">Carboxypeptidase regulatory-like domain-containing protein</fullName>
    </recommendedName>
</protein>
<keyword evidence="2" id="KW-1185">Reference proteome</keyword>
<accession>A0A858Q9I5</accession>
<reference evidence="2" key="1">
    <citation type="submission" date="2019-12" db="EMBL/GenBank/DDBJ databases">
        <authorList>
            <person name="Awala S.I."/>
            <person name="Rhee S.K."/>
        </authorList>
    </citation>
    <scope>NUCLEOTIDE SEQUENCE [LARGE SCALE GENOMIC DNA]</scope>
    <source>
        <strain evidence="2">IM1</strain>
    </source>
</reference>
<evidence type="ECO:0000313" key="1">
    <source>
        <dbReference type="EMBL" id="QJD30483.1"/>
    </source>
</evidence>
<proteinExistence type="predicted"/>
<dbReference type="InterPro" id="IPR008969">
    <property type="entry name" value="CarboxyPept-like_regulatory"/>
</dbReference>
<dbReference type="EMBL" id="CP046565">
    <property type="protein sequence ID" value="QJD30483.1"/>
    <property type="molecule type" value="Genomic_DNA"/>
</dbReference>
<dbReference type="SUPFAM" id="SSF49464">
    <property type="entry name" value="Carboxypeptidase regulatory domain-like"/>
    <property type="match status" value="1"/>
</dbReference>
<evidence type="ECO:0000313" key="2">
    <source>
        <dbReference type="Proteomes" id="UP000503004"/>
    </source>
</evidence>
<name>A0A858Q9I5_9GAMM</name>